<evidence type="ECO:0000256" key="4">
    <source>
        <dbReference type="ARBA" id="ARBA00023306"/>
    </source>
</evidence>
<feature type="compositionally biased region" description="Basic and acidic residues" evidence="6">
    <location>
        <begin position="148"/>
        <end position="160"/>
    </location>
</feature>
<keyword evidence="3 5" id="KW-0649">Protein kinase inhibitor</keyword>
<feature type="compositionally biased region" description="Polar residues" evidence="6">
    <location>
        <begin position="70"/>
        <end position="82"/>
    </location>
</feature>
<gene>
    <name evidence="8" type="ORF">ACH5RR_014073</name>
</gene>
<feature type="domain" description="Cyclin-dependent kinase inhibitor" evidence="7">
    <location>
        <begin position="156"/>
        <end position="200"/>
    </location>
</feature>
<dbReference type="InterPro" id="IPR003175">
    <property type="entry name" value="CDI_dom"/>
</dbReference>
<dbReference type="GO" id="GO:0005654">
    <property type="term" value="C:nucleoplasm"/>
    <property type="evidence" value="ECO:0007669"/>
    <property type="project" value="UniProtKB-SubCell"/>
</dbReference>
<evidence type="ECO:0000313" key="8">
    <source>
        <dbReference type="EMBL" id="KAL3525701.1"/>
    </source>
</evidence>
<evidence type="ECO:0000259" key="7">
    <source>
        <dbReference type="Pfam" id="PF02234"/>
    </source>
</evidence>
<comment type="similarity">
    <text evidence="2 5">Belongs to the CDI family. ICK/KRP subfamily.</text>
</comment>
<keyword evidence="9" id="KW-1185">Reference proteome</keyword>
<evidence type="ECO:0000313" key="9">
    <source>
        <dbReference type="Proteomes" id="UP001630127"/>
    </source>
</evidence>
<evidence type="ECO:0000256" key="5">
    <source>
        <dbReference type="PIRNR" id="PIRNR017811"/>
    </source>
</evidence>
<evidence type="ECO:0000256" key="3">
    <source>
        <dbReference type="ARBA" id="ARBA00023013"/>
    </source>
</evidence>
<evidence type="ECO:0000256" key="2">
    <source>
        <dbReference type="ARBA" id="ARBA00010274"/>
    </source>
</evidence>
<accession>A0ABD3A474</accession>
<reference evidence="8 9" key="1">
    <citation type="submission" date="2024-11" db="EMBL/GenBank/DDBJ databases">
        <title>A near-complete genome assembly of Cinchona calisaya.</title>
        <authorList>
            <person name="Lian D.C."/>
            <person name="Zhao X.W."/>
            <person name="Wei L."/>
        </authorList>
    </citation>
    <scope>NUCLEOTIDE SEQUENCE [LARGE SCALE GENOMIC DNA]</scope>
    <source>
        <tissue evidence="8">Nenye</tissue>
    </source>
</reference>
<dbReference type="Proteomes" id="UP001630127">
    <property type="component" value="Unassembled WGS sequence"/>
</dbReference>
<dbReference type="PANTHER" id="PTHR46776">
    <property type="entry name" value="CYCLIN-DEPENDENT KINASE INHIBITOR 4-RELATED"/>
    <property type="match status" value="1"/>
</dbReference>
<protein>
    <recommendedName>
        <fullName evidence="5">Cyclin-dependent kinase inhibitor</fullName>
    </recommendedName>
</protein>
<dbReference type="EMBL" id="JBJUIK010000006">
    <property type="protein sequence ID" value="KAL3525701.1"/>
    <property type="molecule type" value="Genomic_DNA"/>
</dbReference>
<dbReference type="Gene3D" id="4.10.365.10">
    <property type="entry name" value="p27"/>
    <property type="match status" value="1"/>
</dbReference>
<feature type="compositionally biased region" description="Acidic residues" evidence="6">
    <location>
        <begin position="87"/>
        <end position="96"/>
    </location>
</feature>
<dbReference type="PIRSF" id="PIRSF017811">
    <property type="entry name" value="CDK_inhib_pln"/>
    <property type="match status" value="1"/>
</dbReference>
<dbReference type="InterPro" id="IPR044898">
    <property type="entry name" value="CDI_dom_sf"/>
</dbReference>
<feature type="compositionally biased region" description="Basic residues" evidence="6">
    <location>
        <begin position="32"/>
        <end position="42"/>
    </location>
</feature>
<organism evidence="8 9">
    <name type="scientific">Cinchona calisaya</name>
    <dbReference type="NCBI Taxonomy" id="153742"/>
    <lineage>
        <taxon>Eukaryota</taxon>
        <taxon>Viridiplantae</taxon>
        <taxon>Streptophyta</taxon>
        <taxon>Embryophyta</taxon>
        <taxon>Tracheophyta</taxon>
        <taxon>Spermatophyta</taxon>
        <taxon>Magnoliopsida</taxon>
        <taxon>eudicotyledons</taxon>
        <taxon>Gunneridae</taxon>
        <taxon>Pentapetalae</taxon>
        <taxon>asterids</taxon>
        <taxon>lamiids</taxon>
        <taxon>Gentianales</taxon>
        <taxon>Rubiaceae</taxon>
        <taxon>Cinchonoideae</taxon>
        <taxon>Cinchoneae</taxon>
        <taxon>Cinchona</taxon>
    </lineage>
</organism>
<comment type="subcellular location">
    <subcellularLocation>
        <location evidence="1">Nucleus</location>
        <location evidence="1">Nucleoplasm</location>
    </subcellularLocation>
</comment>
<name>A0ABD3A474_9GENT</name>
<dbReference type="InterPro" id="IPR044275">
    <property type="entry name" value="KRP"/>
</dbReference>
<comment type="caution">
    <text evidence="8">The sequence shown here is derived from an EMBL/GenBank/DDBJ whole genome shotgun (WGS) entry which is preliminary data.</text>
</comment>
<evidence type="ECO:0000256" key="6">
    <source>
        <dbReference type="SAM" id="MobiDB-lite"/>
    </source>
</evidence>
<feature type="region of interest" description="Disordered" evidence="6">
    <location>
        <begin position="1"/>
        <end position="160"/>
    </location>
</feature>
<keyword evidence="4" id="KW-0131">Cell cycle</keyword>
<evidence type="ECO:0000256" key="1">
    <source>
        <dbReference type="ARBA" id="ARBA00004642"/>
    </source>
</evidence>
<dbReference type="GO" id="GO:0004861">
    <property type="term" value="F:cyclin-dependent protein serine/threonine kinase inhibitor activity"/>
    <property type="evidence" value="ECO:0007669"/>
    <property type="project" value="UniProtKB-UniRule"/>
</dbReference>
<feature type="compositionally biased region" description="Polar residues" evidence="6">
    <location>
        <begin position="134"/>
        <end position="143"/>
    </location>
</feature>
<sequence>MSRVVPAASTGRKRKFSSGEELNYSTSFVQPRRSRRRRRRQRGNVNEVKPQNSTENAEASDSDDPCASCYSRNGSSAELHNNTSDSVDLEVEESVEVETSTYQFENGIQRRETTPSSEVQAETGELESTALRPSMSSETNSSRLRQRQSTDEEKKKMPSKAELEEFFSAAEKNLQQNFAQKYNFDIVKVEPLEGRYEWFRLKP</sequence>
<dbReference type="Pfam" id="PF02234">
    <property type="entry name" value="CDI"/>
    <property type="match status" value="1"/>
</dbReference>
<proteinExistence type="inferred from homology"/>
<dbReference type="AlphaFoldDB" id="A0ABD3A474"/>